<reference evidence="1 2" key="1">
    <citation type="journal article" date="2019" name="Int. J. Syst. Evol. Microbiol.">
        <title>The Global Catalogue of Microorganisms (GCM) 10K type strain sequencing project: providing services to taxonomists for standard genome sequencing and annotation.</title>
        <authorList>
            <consortium name="The Broad Institute Genomics Platform"/>
            <consortium name="The Broad Institute Genome Sequencing Center for Infectious Disease"/>
            <person name="Wu L."/>
            <person name="Ma J."/>
        </authorList>
    </citation>
    <scope>NUCLEOTIDE SEQUENCE [LARGE SCALE GENOMIC DNA]</scope>
    <source>
        <strain evidence="1 2">JCM 14319</strain>
    </source>
</reference>
<dbReference type="InterPro" id="IPR036390">
    <property type="entry name" value="WH_DNA-bd_sf"/>
</dbReference>
<evidence type="ECO:0000313" key="1">
    <source>
        <dbReference type="EMBL" id="GAA1772178.1"/>
    </source>
</evidence>
<dbReference type="InterPro" id="IPR036388">
    <property type="entry name" value="WH-like_DNA-bd_sf"/>
</dbReference>
<dbReference type="Pfam" id="PF13412">
    <property type="entry name" value="HTH_24"/>
    <property type="match status" value="1"/>
</dbReference>
<organism evidence="1 2">
    <name type="scientific">Agromyces humatus</name>
    <dbReference type="NCBI Taxonomy" id="279573"/>
    <lineage>
        <taxon>Bacteria</taxon>
        <taxon>Bacillati</taxon>
        <taxon>Actinomycetota</taxon>
        <taxon>Actinomycetes</taxon>
        <taxon>Micrococcales</taxon>
        <taxon>Microbacteriaceae</taxon>
        <taxon>Agromyces</taxon>
    </lineage>
</organism>
<proteinExistence type="predicted"/>
<dbReference type="RefSeq" id="WP_344257661.1">
    <property type="nucleotide sequence ID" value="NZ_BAAANH010000011.1"/>
</dbReference>
<keyword evidence="2" id="KW-1185">Reference proteome</keyword>
<comment type="caution">
    <text evidence="1">The sequence shown here is derived from an EMBL/GenBank/DDBJ whole genome shotgun (WGS) entry which is preliminary data.</text>
</comment>
<accession>A0ABN2L1T0</accession>
<protein>
    <recommendedName>
        <fullName evidence="3">ArsR family transcriptional regulator</fullName>
    </recommendedName>
</protein>
<gene>
    <name evidence="1" type="ORF">GCM10009747_37450</name>
</gene>
<dbReference type="EMBL" id="BAAANH010000011">
    <property type="protein sequence ID" value="GAA1772178.1"/>
    <property type="molecule type" value="Genomic_DNA"/>
</dbReference>
<evidence type="ECO:0008006" key="3">
    <source>
        <dbReference type="Google" id="ProtNLM"/>
    </source>
</evidence>
<name>A0ABN2L1T0_9MICO</name>
<evidence type="ECO:0000313" key="2">
    <source>
        <dbReference type="Proteomes" id="UP001500506"/>
    </source>
</evidence>
<dbReference type="Proteomes" id="UP001500506">
    <property type="component" value="Unassembled WGS sequence"/>
</dbReference>
<dbReference type="SUPFAM" id="SSF46785">
    <property type="entry name" value="Winged helix' DNA-binding domain"/>
    <property type="match status" value="1"/>
</dbReference>
<dbReference type="Gene3D" id="1.10.10.10">
    <property type="entry name" value="Winged helix-like DNA-binding domain superfamily/Winged helix DNA-binding domain"/>
    <property type="match status" value="1"/>
</dbReference>
<sequence length="103" mass="11210">MPTRLELADLPPRAAAAREAISGHARVSVLRFLLDNPGSSRPRIVEGTGVSAGGVRSALLELEELGYVAGDVEAPRRGQRIRYTANRHALTDDLTAFMAWMLR</sequence>